<keyword evidence="11" id="KW-0472">Membrane</keyword>
<dbReference type="PANTHER" id="PTHR21771">
    <property type="entry name" value="MITOCHONDRIA-EATING PROTEIN-RELATED"/>
    <property type="match status" value="1"/>
</dbReference>
<keyword evidence="8 13" id="KW-0175">Coiled coil</keyword>
<name>A0A7M7NUP8_STRPU</name>
<evidence type="ECO:0000256" key="7">
    <source>
        <dbReference type="ARBA" id="ARBA00022787"/>
    </source>
</evidence>
<reference evidence="17" key="1">
    <citation type="submission" date="2015-02" db="EMBL/GenBank/DDBJ databases">
        <title>Genome sequencing for Strongylocentrotus purpuratus.</title>
        <authorList>
            <person name="Murali S."/>
            <person name="Liu Y."/>
            <person name="Vee V."/>
            <person name="English A."/>
            <person name="Wang M."/>
            <person name="Skinner E."/>
            <person name="Han Y."/>
            <person name="Muzny D.M."/>
            <person name="Worley K.C."/>
            <person name="Gibbs R.A."/>
        </authorList>
    </citation>
    <scope>NUCLEOTIDE SEQUENCE</scope>
</reference>
<sequence length="888" mass="99348">MSMMYSTVSSAYSSAPNSMAVGPRQRRTTRRAPAPNINGQSGPWMDSSWVQSFSSQGPSPLGNPQDLNPAFALRKIVLLLEKQKYIDVSQLINQLNNVAIKSILHELPIHVFLENIPDSLVALESLYSKLFVLDPENFPVDKLAIEATVFQIVRHLALADSMLDNGSTQANADLIGSIRNILQIVLFVKPDIVSVVHARKKMMDNALQGIGEHSLVKVAGSLMNLHDGLKIEFEKTTTSYKTAIQQLEQLSLSNHKPVTLKSFANRPLPSANHQVLMTFTEEEIQERLFKNKTVLNAVESNMTNQLPHLIKNLKERIENDKNALLAFGRIRREIKGISGDAKVAPVLSQYSRSLRSVLDVFKVLLEEHYPESKTQDLNFPDLDDQVLKLEDVDGVASGGSAQLDAAKSNSTDIYAGIADADIPPPPTHSPPPVPSRTPPTLPTSPTSLHSETEIGNSSLPSKESQHRRARSRDRSRRKKGTKSRASSRAISLDRSQVVISRPERESVEDSRDFQVMMKRINSVSASSPVSPQEREYFSQFGATPFEKEQKGGDSRRSSLSSTSDTQKSTNPSRRQARPTSMYMNGSPSSKADDTYSMLMDESSKREAVEKERDKVIRMHYKAQTELHKTKEDLRIAMDKINRLQENERRLNQEVTKLSSHPAPANNNEANVVKSKRNIVGDLLYEYDKLYSDDRAKAWVSLNVMSEQKQFEDSDDLKDKVLFSVIVLAFRTAKNTMESIQGGVQQLLQTSHTQANGGEARVNHGNNQQKGKTNGELLQFLRRLGDGYDLTPLTQEVGKQLFSALYDYPKLKTSVELSNFIERCVSLAWRLTIQDPPLTITYDNMTFNSDTHQRAPATNRRSTTVKSFLWPCLVEESTGLCVYRGVVLT</sequence>
<dbReference type="GeneID" id="105441787"/>
<dbReference type="GO" id="GO:0005759">
    <property type="term" value="C:mitochondrial matrix"/>
    <property type="evidence" value="ECO:0007669"/>
    <property type="project" value="UniProtKB-SubCell"/>
</dbReference>
<evidence type="ECO:0000256" key="10">
    <source>
        <dbReference type="ARBA" id="ARBA00023128"/>
    </source>
</evidence>
<comment type="subcellular location">
    <subcellularLocation>
        <location evidence="3">Cytoplasm</location>
    </subcellularLocation>
    <subcellularLocation>
        <location evidence="2">Mitochondrion matrix</location>
    </subcellularLocation>
    <subcellularLocation>
        <location evidence="1">Mitochondrion outer membrane</location>
    </subcellularLocation>
</comment>
<dbReference type="RefSeq" id="XP_030842023.1">
    <property type="nucleotide sequence ID" value="XM_030986163.1"/>
</dbReference>
<dbReference type="GO" id="GO:0035694">
    <property type="term" value="P:mitochondrial protein catabolic process"/>
    <property type="evidence" value="ECO:0007669"/>
    <property type="project" value="InterPro"/>
</dbReference>
<feature type="compositionally biased region" description="Polar residues" evidence="14">
    <location>
        <begin position="453"/>
        <end position="462"/>
    </location>
</feature>
<dbReference type="AlphaFoldDB" id="A0A7M7NUP8"/>
<dbReference type="EnsemblMetazoa" id="XM_030986163">
    <property type="protein sequence ID" value="XP_030842023"/>
    <property type="gene ID" value="LOC105441787"/>
</dbReference>
<dbReference type="InterPro" id="IPR026169">
    <property type="entry name" value="MIEAP"/>
</dbReference>
<keyword evidence="7" id="KW-1000">Mitochondrion outer membrane</keyword>
<dbReference type="GO" id="GO:0008289">
    <property type="term" value="F:lipid binding"/>
    <property type="evidence" value="ECO:0007669"/>
    <property type="project" value="UniProtKB-KW"/>
</dbReference>
<evidence type="ECO:0000256" key="14">
    <source>
        <dbReference type="SAM" id="MobiDB-lite"/>
    </source>
</evidence>
<protein>
    <recommendedName>
        <fullName evidence="5">Mitochondria-eating protein</fullName>
    </recommendedName>
    <alternativeName>
        <fullName evidence="12">Spermatogenesis-associated protein 18</fullName>
    </alternativeName>
</protein>
<evidence type="ECO:0000256" key="3">
    <source>
        <dbReference type="ARBA" id="ARBA00004496"/>
    </source>
</evidence>
<evidence type="ECO:0000256" key="4">
    <source>
        <dbReference type="ARBA" id="ARBA00008233"/>
    </source>
</evidence>
<keyword evidence="10" id="KW-0496">Mitochondrion</keyword>
<reference evidence="16" key="2">
    <citation type="submission" date="2021-01" db="UniProtKB">
        <authorList>
            <consortium name="EnsemblMetazoa"/>
        </authorList>
    </citation>
    <scope>IDENTIFICATION</scope>
</reference>
<evidence type="ECO:0000256" key="5">
    <source>
        <dbReference type="ARBA" id="ARBA00019863"/>
    </source>
</evidence>
<evidence type="ECO:0000259" key="15">
    <source>
        <dbReference type="Pfam" id="PF16026"/>
    </source>
</evidence>
<comment type="similarity">
    <text evidence="4">Belongs to the MIEAP family.</text>
</comment>
<feature type="compositionally biased region" description="Basic residues" evidence="14">
    <location>
        <begin position="465"/>
        <end position="482"/>
    </location>
</feature>
<evidence type="ECO:0000256" key="9">
    <source>
        <dbReference type="ARBA" id="ARBA00023121"/>
    </source>
</evidence>
<evidence type="ECO:0000313" key="16">
    <source>
        <dbReference type="EnsemblMetazoa" id="XP_030842023"/>
    </source>
</evidence>
<dbReference type="Pfam" id="PF16026">
    <property type="entry name" value="MIEAP"/>
    <property type="match status" value="1"/>
</dbReference>
<feature type="compositionally biased region" description="Basic and acidic residues" evidence="14">
    <location>
        <begin position="501"/>
        <end position="510"/>
    </location>
</feature>
<proteinExistence type="inferred from homology"/>
<evidence type="ECO:0000256" key="1">
    <source>
        <dbReference type="ARBA" id="ARBA00004294"/>
    </source>
</evidence>
<feature type="coiled-coil region" evidence="13">
    <location>
        <begin position="626"/>
        <end position="660"/>
    </location>
</feature>
<feature type="region of interest" description="Disordered" evidence="14">
    <location>
        <begin position="541"/>
        <end position="611"/>
    </location>
</feature>
<feature type="region of interest" description="Disordered" evidence="14">
    <location>
        <begin position="416"/>
        <end position="510"/>
    </location>
</feature>
<feature type="compositionally biased region" description="Polar residues" evidence="14">
    <location>
        <begin position="1"/>
        <end position="17"/>
    </location>
</feature>
<evidence type="ECO:0000256" key="12">
    <source>
        <dbReference type="ARBA" id="ARBA00032687"/>
    </source>
</evidence>
<feature type="domain" description="Mitochondria-eating protein C-terminal" evidence="15">
    <location>
        <begin position="682"/>
        <end position="888"/>
    </location>
</feature>
<evidence type="ECO:0000256" key="6">
    <source>
        <dbReference type="ARBA" id="ARBA00022490"/>
    </source>
</evidence>
<dbReference type="Proteomes" id="UP000007110">
    <property type="component" value="Unassembled WGS sequence"/>
</dbReference>
<evidence type="ECO:0000313" key="17">
    <source>
        <dbReference type="Proteomes" id="UP000007110"/>
    </source>
</evidence>
<feature type="compositionally biased region" description="Basic and acidic residues" evidence="14">
    <location>
        <begin position="601"/>
        <end position="611"/>
    </location>
</feature>
<dbReference type="InterPro" id="IPR031981">
    <property type="entry name" value="MIEAP_C"/>
</dbReference>
<keyword evidence="6" id="KW-0963">Cytoplasm</keyword>
<feature type="compositionally biased region" description="Polar residues" evidence="14">
    <location>
        <begin position="569"/>
        <end position="589"/>
    </location>
</feature>
<feature type="region of interest" description="Disordered" evidence="14">
    <location>
        <begin position="1"/>
        <end position="43"/>
    </location>
</feature>
<organism evidence="16 17">
    <name type="scientific">Strongylocentrotus purpuratus</name>
    <name type="common">Purple sea urchin</name>
    <dbReference type="NCBI Taxonomy" id="7668"/>
    <lineage>
        <taxon>Eukaryota</taxon>
        <taxon>Metazoa</taxon>
        <taxon>Echinodermata</taxon>
        <taxon>Eleutherozoa</taxon>
        <taxon>Echinozoa</taxon>
        <taxon>Echinoidea</taxon>
        <taxon>Euechinoidea</taxon>
        <taxon>Echinacea</taxon>
        <taxon>Camarodonta</taxon>
        <taxon>Echinidea</taxon>
        <taxon>Strongylocentrotidae</taxon>
        <taxon>Strongylocentrotus</taxon>
    </lineage>
</organism>
<keyword evidence="9" id="KW-0446">Lipid-binding</keyword>
<accession>A0A7M7NUP8</accession>
<keyword evidence="17" id="KW-1185">Reference proteome</keyword>
<evidence type="ECO:0000256" key="8">
    <source>
        <dbReference type="ARBA" id="ARBA00023054"/>
    </source>
</evidence>
<feature type="compositionally biased region" description="Pro residues" evidence="14">
    <location>
        <begin position="422"/>
        <end position="442"/>
    </location>
</feature>
<dbReference type="GO" id="GO:0005741">
    <property type="term" value="C:mitochondrial outer membrane"/>
    <property type="evidence" value="ECO:0007669"/>
    <property type="project" value="UniProtKB-SubCell"/>
</dbReference>
<evidence type="ECO:0000256" key="13">
    <source>
        <dbReference type="SAM" id="Coils"/>
    </source>
</evidence>
<feature type="compositionally biased region" description="Basic and acidic residues" evidence="14">
    <location>
        <begin position="545"/>
        <end position="556"/>
    </location>
</feature>
<evidence type="ECO:0000256" key="2">
    <source>
        <dbReference type="ARBA" id="ARBA00004305"/>
    </source>
</evidence>
<feature type="compositionally biased region" description="Low complexity" evidence="14">
    <location>
        <begin position="557"/>
        <end position="568"/>
    </location>
</feature>
<dbReference type="PANTHER" id="PTHR21771:SF1">
    <property type="entry name" value="MITOCHONDRIA-EATING PROTEIN"/>
    <property type="match status" value="1"/>
</dbReference>
<evidence type="ECO:0000256" key="11">
    <source>
        <dbReference type="ARBA" id="ARBA00023136"/>
    </source>
</evidence>